<dbReference type="Proteomes" id="UP001143307">
    <property type="component" value="Unassembled WGS sequence"/>
</dbReference>
<feature type="repeat" description="TPR" evidence="2">
    <location>
        <begin position="567"/>
        <end position="600"/>
    </location>
</feature>
<keyword evidence="6" id="KW-1185">Reference proteome</keyword>
<feature type="chain" id="PRO_5045327779" evidence="3">
    <location>
        <begin position="20"/>
        <end position="749"/>
    </location>
</feature>
<proteinExistence type="predicted"/>
<gene>
    <name evidence="5" type="ORF">EYC87_09490</name>
</gene>
<dbReference type="InterPro" id="IPR011990">
    <property type="entry name" value="TPR-like_helical_dom_sf"/>
</dbReference>
<dbReference type="PANTHER" id="PTHR35038:SF8">
    <property type="entry name" value="C-TYPE POLYHEME CYTOCHROME OMCC"/>
    <property type="match status" value="1"/>
</dbReference>
<dbReference type="Gene3D" id="1.10.1130.10">
    <property type="entry name" value="Flavocytochrome C3, Chain A"/>
    <property type="match status" value="2"/>
</dbReference>
<dbReference type="Pfam" id="PF13435">
    <property type="entry name" value="Cytochrome_C554"/>
    <property type="match status" value="1"/>
</dbReference>
<dbReference type="InterPro" id="IPR051829">
    <property type="entry name" value="Multiheme_Cytochr_ET"/>
</dbReference>
<sequence length="749" mass="82877">MLIRLLLLALCLTGASSFAAGNTFTGSASCQDCHADEHRNWQGSHHDLAMQLPGPDTVLADFNNAEFTYNGVTSRFYQDGDKYMVRTDGEDGKLTDFEVAYVFGVYPLQQYLLPLSRGRLQSLTIAWDARPASEGGQRWYHLYPNEPIDFKDPLHWTGPYQNWNTRCAECHSTDLQKNYNRESRSFDTQYAEIDVGCEACHGPGGKHLELAATEQLAGVPGGGFATDFAQRGDWIFPPGESIARRTEPLQSRAQIDACGRCHSRRGTLGDYHYGADLLDTHRLSMLQSPLYHYDGQILDEVYVYGSFVQSKMHQAGVVCSNCHEPHSNALRATGNGVCAQCHKASTYDTPDHHFHPVNSTGASCANCHMPESTYMGVDRRRDHSMRIPRPDLSVVMGTPNACNQCHTDKDASWSLDALRKQGVNFRDTGNHLARSFAAVDQGDARAVPSLAALANDTNAPPIWRATAMEALGQAGGREATQTMAALLYDDDSIIRASTVRSLQFLSLPQRFQLLTPLLNDPVLAVRMEVAQALAGVPLDQIKAQEANRLRTLFKEYVTVYEQHSDMPGVLSQLALFYSNRGDAPSAERAYKEAIEINPQLVAAYLNLADLLRAQNREEEARKFLLEALAVAPDNGNTIHALGLLETRSGDSKKALDYLAQAAALETLGTRHRFVYAIALHDLGNPRQAVTELNKLNRKFPSDEQILLALANYSAELGDYAKARAYAQQLVQLAPRNTNYQQLLSNLPND</sequence>
<dbReference type="SUPFAM" id="SSF48695">
    <property type="entry name" value="Multiheme cytochromes"/>
    <property type="match status" value="1"/>
</dbReference>
<protein>
    <submittedName>
        <fullName evidence="5">Tetratricopeptide repeat protein</fullName>
    </submittedName>
</protein>
<dbReference type="InterPro" id="IPR036280">
    <property type="entry name" value="Multihaem_cyt_sf"/>
</dbReference>
<feature type="domain" description="Cytochrome c-552/4" evidence="4">
    <location>
        <begin position="164"/>
        <end position="202"/>
    </location>
</feature>
<evidence type="ECO:0000259" key="4">
    <source>
        <dbReference type="Pfam" id="PF13435"/>
    </source>
</evidence>
<evidence type="ECO:0000313" key="6">
    <source>
        <dbReference type="Proteomes" id="UP001143307"/>
    </source>
</evidence>
<dbReference type="InterPro" id="IPR011989">
    <property type="entry name" value="ARM-like"/>
</dbReference>
<keyword evidence="2" id="KW-0802">TPR repeat</keyword>
<dbReference type="PROSITE" id="PS51257">
    <property type="entry name" value="PROKAR_LIPOPROTEIN"/>
    <property type="match status" value="1"/>
</dbReference>
<evidence type="ECO:0000256" key="2">
    <source>
        <dbReference type="PROSITE-ProRule" id="PRU00339"/>
    </source>
</evidence>
<dbReference type="PROSITE" id="PS50005">
    <property type="entry name" value="TPR"/>
    <property type="match status" value="3"/>
</dbReference>
<evidence type="ECO:0000256" key="1">
    <source>
        <dbReference type="ARBA" id="ARBA00022729"/>
    </source>
</evidence>
<organism evidence="5 6">
    <name type="scientific">Candidatus Seongchinamella marina</name>
    <dbReference type="NCBI Taxonomy" id="2518990"/>
    <lineage>
        <taxon>Bacteria</taxon>
        <taxon>Pseudomonadati</taxon>
        <taxon>Pseudomonadota</taxon>
        <taxon>Gammaproteobacteria</taxon>
        <taxon>Cellvibrionales</taxon>
        <taxon>Halieaceae</taxon>
        <taxon>Seongchinamella</taxon>
    </lineage>
</organism>
<evidence type="ECO:0000313" key="5">
    <source>
        <dbReference type="EMBL" id="MCX2973810.1"/>
    </source>
</evidence>
<reference evidence="5" key="1">
    <citation type="submission" date="2019-02" db="EMBL/GenBank/DDBJ databases">
        <authorList>
            <person name="Li S.-H."/>
        </authorList>
    </citation>
    <scope>NUCLEOTIDE SEQUENCE</scope>
    <source>
        <strain evidence="5">IMCC8485</strain>
    </source>
</reference>
<feature type="signal peptide" evidence="3">
    <location>
        <begin position="1"/>
        <end position="19"/>
    </location>
</feature>
<dbReference type="SMART" id="SM00028">
    <property type="entry name" value="TPR"/>
    <property type="match status" value="3"/>
</dbReference>
<feature type="repeat" description="TPR" evidence="2">
    <location>
        <begin position="703"/>
        <end position="736"/>
    </location>
</feature>
<name>A0ABT3SV12_9GAMM</name>
<dbReference type="Pfam" id="PF13646">
    <property type="entry name" value="HEAT_2"/>
    <property type="match status" value="1"/>
</dbReference>
<dbReference type="SUPFAM" id="SSF48452">
    <property type="entry name" value="TPR-like"/>
    <property type="match status" value="1"/>
</dbReference>
<dbReference type="Pfam" id="PF14559">
    <property type="entry name" value="TPR_19"/>
    <property type="match status" value="1"/>
</dbReference>
<dbReference type="InterPro" id="IPR019734">
    <property type="entry name" value="TPR_rpt"/>
</dbReference>
<dbReference type="Pfam" id="PF13432">
    <property type="entry name" value="TPR_16"/>
    <property type="match status" value="1"/>
</dbReference>
<dbReference type="EMBL" id="SHNP01000003">
    <property type="protein sequence ID" value="MCX2973810.1"/>
    <property type="molecule type" value="Genomic_DNA"/>
</dbReference>
<dbReference type="InterPro" id="IPR023155">
    <property type="entry name" value="Cyt_c-552/4"/>
</dbReference>
<dbReference type="PANTHER" id="PTHR35038">
    <property type="entry name" value="DISSIMILATORY SULFITE REDUCTASE SIRA"/>
    <property type="match status" value="1"/>
</dbReference>
<dbReference type="RefSeq" id="WP_279252661.1">
    <property type="nucleotide sequence ID" value="NZ_SHNP01000003.1"/>
</dbReference>
<dbReference type="Gene3D" id="1.25.10.10">
    <property type="entry name" value="Leucine-rich Repeat Variant"/>
    <property type="match status" value="1"/>
</dbReference>
<keyword evidence="1 3" id="KW-0732">Signal</keyword>
<accession>A0ABT3SV12</accession>
<feature type="repeat" description="TPR" evidence="2">
    <location>
        <begin position="601"/>
        <end position="634"/>
    </location>
</feature>
<evidence type="ECO:0000256" key="3">
    <source>
        <dbReference type="SAM" id="SignalP"/>
    </source>
</evidence>
<dbReference type="Gene3D" id="1.25.40.10">
    <property type="entry name" value="Tetratricopeptide repeat domain"/>
    <property type="match status" value="1"/>
</dbReference>
<comment type="caution">
    <text evidence="5">The sequence shown here is derived from an EMBL/GenBank/DDBJ whole genome shotgun (WGS) entry which is preliminary data.</text>
</comment>